<dbReference type="SUPFAM" id="SSF54637">
    <property type="entry name" value="Thioesterase/thiol ester dehydrase-isomerase"/>
    <property type="match status" value="2"/>
</dbReference>
<sequence length="340" mass="37442">MSQGQAATAPPRMSLAEGTRFEKLDSHTYRIHLHNDFCIGAVPNGGYTASCMLATANAHLGSRGQPNTLTAHFEFANKTAAGPGIIVIDEVKLGRQISTLHVTLWQGDVLDHAPWFVASSSRRKVLAYTTQVDLKAFTGPSFPTGHQRNSAAALPAIPDFDLVKKKGTDGKWKDAFQPDHPIRKGSYANWNMLIPSQEALTPGVCDVWISAVGNQRITQATLPYVTDKFPLDFLAFFTPPGYFSPDDPETLAKRRESRRRLWFATVVLNLEIKKLLPEEGVEWLNMSITTKQIKDGRLDIQVMVRDLAGELVALNSQVALILSMDRNTGKMGSSQKKAAL</sequence>
<dbReference type="Pfam" id="PF13622">
    <property type="entry name" value="4HBT_3"/>
    <property type="match status" value="1"/>
</dbReference>
<dbReference type="Proteomes" id="UP000594364">
    <property type="component" value="Chromosome 1"/>
</dbReference>
<proteinExistence type="predicted"/>
<evidence type="ECO:0000313" key="3">
    <source>
        <dbReference type="EMBL" id="QPG94155.1"/>
    </source>
</evidence>
<feature type="domain" description="Acyl-CoA thioesterase-like C-terminal" evidence="2">
    <location>
        <begin position="184"/>
        <end position="321"/>
    </location>
</feature>
<organism evidence="3 4">
    <name type="scientific">Epichloe festucae (strain Fl1)</name>
    <dbReference type="NCBI Taxonomy" id="877507"/>
    <lineage>
        <taxon>Eukaryota</taxon>
        <taxon>Fungi</taxon>
        <taxon>Dikarya</taxon>
        <taxon>Ascomycota</taxon>
        <taxon>Pezizomycotina</taxon>
        <taxon>Sordariomycetes</taxon>
        <taxon>Hypocreomycetidae</taxon>
        <taxon>Hypocreales</taxon>
        <taxon>Clavicipitaceae</taxon>
        <taxon>Epichloe</taxon>
    </lineage>
</organism>
<dbReference type="InterPro" id="IPR049449">
    <property type="entry name" value="TesB_ACOT8-like_N"/>
</dbReference>
<feature type="domain" description="Acyl-CoA thioesterase-like N-terminal HotDog" evidence="1">
    <location>
        <begin position="35"/>
        <end position="118"/>
    </location>
</feature>
<evidence type="ECO:0000259" key="2">
    <source>
        <dbReference type="Pfam" id="PF20789"/>
    </source>
</evidence>
<accession>A0A7S9PSA3</accession>
<dbReference type="EMBL" id="CP031385">
    <property type="protein sequence ID" value="QPG94155.1"/>
    <property type="molecule type" value="Genomic_DNA"/>
</dbReference>
<evidence type="ECO:0008006" key="5">
    <source>
        <dbReference type="Google" id="ProtNLM"/>
    </source>
</evidence>
<keyword evidence="4" id="KW-1185">Reference proteome</keyword>
<dbReference type="OrthoDB" id="2532955at2759"/>
<dbReference type="AlphaFoldDB" id="A0A7S9PSA3"/>
<name>A0A7S9PSA3_EPIFF</name>
<dbReference type="InterPro" id="IPR042171">
    <property type="entry name" value="Acyl-CoA_hotdog"/>
</dbReference>
<evidence type="ECO:0000259" key="1">
    <source>
        <dbReference type="Pfam" id="PF13622"/>
    </source>
</evidence>
<dbReference type="PANTHER" id="PTHR38110:SF1">
    <property type="entry name" value="THIOESTERASE DOMAIN-CONTAINING PROTEIN"/>
    <property type="match status" value="1"/>
</dbReference>
<dbReference type="InterPro" id="IPR029069">
    <property type="entry name" value="HotDog_dom_sf"/>
</dbReference>
<gene>
    <name evidence="3" type="ORF">C2857_005011</name>
</gene>
<dbReference type="InterPro" id="IPR052389">
    <property type="entry name" value="Sec_Metab_Biosynth-Assoc"/>
</dbReference>
<reference evidence="3 4" key="1">
    <citation type="journal article" date="2018" name="PLoS Genet.">
        <title>Repeat elements organise 3D genome structure and mediate transcription in the filamentous fungus Epichloe festucae.</title>
        <authorList>
            <person name="Winter D.J."/>
            <person name="Ganley A.R.D."/>
            <person name="Young C.A."/>
            <person name="Liachko I."/>
            <person name="Schardl C.L."/>
            <person name="Dupont P.Y."/>
            <person name="Berry D."/>
            <person name="Ram A."/>
            <person name="Scott B."/>
            <person name="Cox M.P."/>
        </authorList>
    </citation>
    <scope>NUCLEOTIDE SEQUENCE [LARGE SCALE GENOMIC DNA]</scope>
    <source>
        <strain evidence="3 4">Fl1</strain>
    </source>
</reference>
<dbReference type="Pfam" id="PF20789">
    <property type="entry name" value="4HBT_3C"/>
    <property type="match status" value="1"/>
</dbReference>
<evidence type="ECO:0000313" key="4">
    <source>
        <dbReference type="Proteomes" id="UP000594364"/>
    </source>
</evidence>
<dbReference type="Gene3D" id="2.40.160.210">
    <property type="entry name" value="Acyl-CoA thioesterase, double hotdog domain"/>
    <property type="match status" value="1"/>
</dbReference>
<dbReference type="PANTHER" id="PTHR38110">
    <property type="entry name" value="CHROMOSOME 23, WHOLE GENOME SHOTGUN SEQUENCE"/>
    <property type="match status" value="1"/>
</dbReference>
<dbReference type="InterPro" id="IPR049450">
    <property type="entry name" value="ACOT8-like_C"/>
</dbReference>
<protein>
    <recommendedName>
        <fullName evidence="5">Thioesterase family protein</fullName>
    </recommendedName>
</protein>